<sequence>MNVLDRLFQNIYSEFMGRRRTFIESEAIGSATAVFAERGFAGASVDDLVRATGVNRASLYGVFGSKDGLFQRCLTEALAALNPRAPRSESTDAAGAGHEELDLVLVALMELAPWDPAVRDALATTLHQAGVTAETLGRRLLERAGAAASSSATSAPAAAASPPA</sequence>
<evidence type="ECO:0000313" key="6">
    <source>
        <dbReference type="EMBL" id="ERH23788.1"/>
    </source>
</evidence>
<reference evidence="6 7" key="1">
    <citation type="submission" date="2013-06" db="EMBL/GenBank/DDBJ databases">
        <authorList>
            <person name="Weinstock G."/>
            <person name="Sodergren E."/>
            <person name="Lobos E.A."/>
            <person name="Fulton L."/>
            <person name="Fulton R."/>
            <person name="Courtney L."/>
            <person name="Fronick C."/>
            <person name="O'Laughlin M."/>
            <person name="Godfrey J."/>
            <person name="Wilson R.M."/>
            <person name="Miner T."/>
            <person name="Farmer C."/>
            <person name="Delehaunty K."/>
            <person name="Cordes M."/>
            <person name="Minx P."/>
            <person name="Tomlinson C."/>
            <person name="Chen J."/>
            <person name="Wollam A."/>
            <person name="Pepin K.H."/>
            <person name="Bhonagiri V."/>
            <person name="Zhang X."/>
            <person name="Warren W."/>
            <person name="Mitreva M."/>
            <person name="Mardis E.R."/>
            <person name="Wilson R.K."/>
        </authorList>
    </citation>
    <scope>NUCLEOTIDE SEQUENCE [LARGE SCALE GENOMIC DNA]</scope>
    <source>
        <strain evidence="6 7">F0510</strain>
    </source>
</reference>
<keyword evidence="3" id="KW-0804">Transcription</keyword>
<evidence type="ECO:0000259" key="5">
    <source>
        <dbReference type="PROSITE" id="PS50977"/>
    </source>
</evidence>
<keyword evidence="2 4" id="KW-0238">DNA-binding</keyword>
<dbReference type="PANTHER" id="PTHR47506:SF1">
    <property type="entry name" value="HTH-TYPE TRANSCRIPTIONAL REGULATOR YJDC"/>
    <property type="match status" value="1"/>
</dbReference>
<keyword evidence="1" id="KW-0805">Transcription regulation</keyword>
<dbReference type="Proteomes" id="UP000016498">
    <property type="component" value="Unassembled WGS sequence"/>
</dbReference>
<accession>U1RVW0</accession>
<dbReference type="GO" id="GO:0003677">
    <property type="term" value="F:DNA binding"/>
    <property type="evidence" value="ECO:0007669"/>
    <property type="project" value="UniProtKB-UniRule"/>
</dbReference>
<protein>
    <submittedName>
        <fullName evidence="6">Transcriptional regulator, TetR family</fullName>
    </submittedName>
</protein>
<dbReference type="PROSITE" id="PS50977">
    <property type="entry name" value="HTH_TETR_2"/>
    <property type="match status" value="1"/>
</dbReference>
<dbReference type="HOGENOM" id="CLU_069356_28_7_11"/>
<dbReference type="PATRIC" id="fig|1227262.3.peg.20"/>
<dbReference type="Gene3D" id="1.10.10.60">
    <property type="entry name" value="Homeodomain-like"/>
    <property type="match status" value="1"/>
</dbReference>
<feature type="domain" description="HTH tetR-type" evidence="5">
    <location>
        <begin position="21"/>
        <end position="81"/>
    </location>
</feature>
<dbReference type="AlphaFoldDB" id="U1RVW0"/>
<dbReference type="InterPro" id="IPR009057">
    <property type="entry name" value="Homeodomain-like_sf"/>
</dbReference>
<name>U1RVW0_9ACTO</name>
<evidence type="ECO:0000256" key="3">
    <source>
        <dbReference type="ARBA" id="ARBA00023163"/>
    </source>
</evidence>
<evidence type="ECO:0000256" key="1">
    <source>
        <dbReference type="ARBA" id="ARBA00023015"/>
    </source>
</evidence>
<proteinExistence type="predicted"/>
<feature type="DNA-binding region" description="H-T-H motif" evidence="4">
    <location>
        <begin position="44"/>
        <end position="63"/>
    </location>
</feature>
<dbReference type="SUPFAM" id="SSF46689">
    <property type="entry name" value="Homeodomain-like"/>
    <property type="match status" value="1"/>
</dbReference>
<evidence type="ECO:0000313" key="7">
    <source>
        <dbReference type="Proteomes" id="UP000016498"/>
    </source>
</evidence>
<comment type="caution">
    <text evidence="6">The sequence shown here is derived from an EMBL/GenBank/DDBJ whole genome shotgun (WGS) entry which is preliminary data.</text>
</comment>
<evidence type="ECO:0000256" key="4">
    <source>
        <dbReference type="PROSITE-ProRule" id="PRU00335"/>
    </source>
</evidence>
<dbReference type="PRINTS" id="PR00455">
    <property type="entry name" value="HTHTETR"/>
</dbReference>
<organism evidence="6 7">
    <name type="scientific">Actinomyces johnsonii F0510</name>
    <dbReference type="NCBI Taxonomy" id="1227262"/>
    <lineage>
        <taxon>Bacteria</taxon>
        <taxon>Bacillati</taxon>
        <taxon>Actinomycetota</taxon>
        <taxon>Actinomycetes</taxon>
        <taxon>Actinomycetales</taxon>
        <taxon>Actinomycetaceae</taxon>
        <taxon>Actinomyces</taxon>
    </lineage>
</organism>
<dbReference type="PANTHER" id="PTHR47506">
    <property type="entry name" value="TRANSCRIPTIONAL REGULATORY PROTEIN"/>
    <property type="match status" value="1"/>
</dbReference>
<dbReference type="EMBL" id="AWSD01000004">
    <property type="protein sequence ID" value="ERH23788.1"/>
    <property type="molecule type" value="Genomic_DNA"/>
</dbReference>
<evidence type="ECO:0000256" key="2">
    <source>
        <dbReference type="ARBA" id="ARBA00023125"/>
    </source>
</evidence>
<dbReference type="InterPro" id="IPR001647">
    <property type="entry name" value="HTH_TetR"/>
</dbReference>
<gene>
    <name evidence="6" type="ORF">HMPREF1549_00028</name>
</gene>
<dbReference type="Pfam" id="PF00440">
    <property type="entry name" value="TetR_N"/>
    <property type="match status" value="1"/>
</dbReference>